<feature type="domain" description="C2H2-type" evidence="2">
    <location>
        <begin position="82"/>
        <end position="102"/>
    </location>
</feature>
<gene>
    <name evidence="3" type="ORF">AMEX_G14136</name>
</gene>
<proteinExistence type="predicted"/>
<accession>A0A8T2LNL7</accession>
<dbReference type="Proteomes" id="UP000752171">
    <property type="component" value="Unassembled WGS sequence"/>
</dbReference>
<reference evidence="3 4" key="1">
    <citation type="submission" date="2021-07" db="EMBL/GenBank/DDBJ databases">
        <authorList>
            <person name="Imarazene B."/>
            <person name="Zahm M."/>
            <person name="Klopp C."/>
            <person name="Cabau C."/>
            <person name="Beille S."/>
            <person name="Jouanno E."/>
            <person name="Castinel A."/>
            <person name="Lluch J."/>
            <person name="Gil L."/>
            <person name="Kuchtly C."/>
            <person name="Lopez Roques C."/>
            <person name="Donnadieu C."/>
            <person name="Parrinello H."/>
            <person name="Journot L."/>
            <person name="Du K."/>
            <person name="Schartl M."/>
            <person name="Retaux S."/>
            <person name="Guiguen Y."/>
        </authorList>
    </citation>
    <scope>NUCLEOTIDE SEQUENCE [LARGE SCALE GENOMIC DNA]</scope>
    <source>
        <strain evidence="3">Pach_M1</strain>
        <tissue evidence="3">Testis</tissue>
    </source>
</reference>
<sequence>MTYESSVMAVKMFEFSSKEELFSFNANIDCPYCTKPVTASQHHLSTHHLRCAIHYSENGIGKFSIPCFCPEERRGKRSHWHCTKCTKIIQRSSDFRLHLSNHGMVMTDKPQDGEETSMDNTYVSDTPEERPPCQKCDSLFATPPNFRQQSKQQNGKHEQPMLCVDAKNGIYVTPKDSEGTSILIHICKSLVAQSFLCELDSCREFMSMAAQSGNPGKECFHLERTKNARCYSPPPPLCNASLEEMAEKGILSKSRKDECMALVSRAFMEEVDCVFPVFWEENGPERFVYFSVFADQNEVWCTFGRTCVTLDTKFGKWHCQCPDANNAQYSCIHQHLCMWWVFQERPCWRQSATVNRMVEMEEIPAKIMKTDDIL</sequence>
<dbReference type="AlphaFoldDB" id="A0A8T2LNL7"/>
<evidence type="ECO:0000256" key="1">
    <source>
        <dbReference type="SAM" id="MobiDB-lite"/>
    </source>
</evidence>
<protein>
    <recommendedName>
        <fullName evidence="2">C2H2-type domain-containing protein</fullName>
    </recommendedName>
</protein>
<evidence type="ECO:0000259" key="2">
    <source>
        <dbReference type="PROSITE" id="PS00028"/>
    </source>
</evidence>
<name>A0A8T2LNL7_ASTMX</name>
<comment type="caution">
    <text evidence="3">The sequence shown here is derived from an EMBL/GenBank/DDBJ whole genome shotgun (WGS) entry which is preliminary data.</text>
</comment>
<dbReference type="OMA" id="HICKSLV"/>
<feature type="region of interest" description="Disordered" evidence="1">
    <location>
        <begin position="105"/>
        <end position="130"/>
    </location>
</feature>
<dbReference type="InterPro" id="IPR013087">
    <property type="entry name" value="Znf_C2H2_type"/>
</dbReference>
<dbReference type="EMBL" id="JAICCE010000011">
    <property type="protein sequence ID" value="KAG9271245.1"/>
    <property type="molecule type" value="Genomic_DNA"/>
</dbReference>
<evidence type="ECO:0000313" key="3">
    <source>
        <dbReference type="EMBL" id="KAG9271245.1"/>
    </source>
</evidence>
<evidence type="ECO:0000313" key="4">
    <source>
        <dbReference type="Proteomes" id="UP000752171"/>
    </source>
</evidence>
<dbReference type="PROSITE" id="PS00028">
    <property type="entry name" value="ZINC_FINGER_C2H2_1"/>
    <property type="match status" value="1"/>
</dbReference>
<organism evidence="3 4">
    <name type="scientific">Astyanax mexicanus</name>
    <name type="common">Blind cave fish</name>
    <name type="synonym">Astyanax fasciatus mexicanus</name>
    <dbReference type="NCBI Taxonomy" id="7994"/>
    <lineage>
        <taxon>Eukaryota</taxon>
        <taxon>Metazoa</taxon>
        <taxon>Chordata</taxon>
        <taxon>Craniata</taxon>
        <taxon>Vertebrata</taxon>
        <taxon>Euteleostomi</taxon>
        <taxon>Actinopterygii</taxon>
        <taxon>Neopterygii</taxon>
        <taxon>Teleostei</taxon>
        <taxon>Ostariophysi</taxon>
        <taxon>Characiformes</taxon>
        <taxon>Characoidei</taxon>
        <taxon>Acestrorhamphidae</taxon>
        <taxon>Acestrorhamphinae</taxon>
        <taxon>Astyanax</taxon>
    </lineage>
</organism>